<sequence length="141" mass="15537">MAREKDDSMDALLKKMNYKLGPIVVLGAPKEFGPILDGWKAEVEVLQKLPAAGNEKKAVFILVFTASEAEVMSKIPSLAAGIGPSTVFWVAFPKKTSPKYSSDINRDVLWKLMEPLGFSPNRNVAIDEDWSALRFAVKGRV</sequence>
<organism evidence="1">
    <name type="scientific">bioreactor metagenome</name>
    <dbReference type="NCBI Taxonomy" id="1076179"/>
    <lineage>
        <taxon>unclassified sequences</taxon>
        <taxon>metagenomes</taxon>
        <taxon>ecological metagenomes</taxon>
    </lineage>
</organism>
<protein>
    <recommendedName>
        <fullName evidence="2">DUF3052 domain-containing protein</fullName>
    </recommendedName>
</protein>
<comment type="caution">
    <text evidence="1">The sequence shown here is derived from an EMBL/GenBank/DDBJ whole genome shotgun (WGS) entry which is preliminary data.</text>
</comment>
<evidence type="ECO:0000313" key="1">
    <source>
        <dbReference type="EMBL" id="MPL70549.1"/>
    </source>
</evidence>
<accession>A0A644TV65</accession>
<gene>
    <name evidence="1" type="ORF">SDC9_16306</name>
</gene>
<reference evidence="1" key="1">
    <citation type="submission" date="2019-08" db="EMBL/GenBank/DDBJ databases">
        <authorList>
            <person name="Kucharzyk K."/>
            <person name="Murdoch R.W."/>
            <person name="Higgins S."/>
            <person name="Loffler F."/>
        </authorList>
    </citation>
    <scope>NUCLEOTIDE SEQUENCE</scope>
</reference>
<dbReference type="EMBL" id="VSSQ01000053">
    <property type="protein sequence ID" value="MPL70549.1"/>
    <property type="molecule type" value="Genomic_DNA"/>
</dbReference>
<dbReference type="AlphaFoldDB" id="A0A644TV65"/>
<evidence type="ECO:0008006" key="2">
    <source>
        <dbReference type="Google" id="ProtNLM"/>
    </source>
</evidence>
<proteinExistence type="predicted"/>
<name>A0A644TV65_9ZZZZ</name>